<keyword evidence="14" id="KW-1185">Reference proteome</keyword>
<evidence type="ECO:0000256" key="7">
    <source>
        <dbReference type="ARBA" id="ARBA00022840"/>
    </source>
</evidence>
<keyword evidence="8" id="KW-0414">Isoprene biosynthesis</keyword>
<evidence type="ECO:0000256" key="6">
    <source>
        <dbReference type="ARBA" id="ARBA00022777"/>
    </source>
</evidence>
<feature type="binding site" evidence="10">
    <location>
        <position position="73"/>
    </location>
    <ligand>
        <name>ATP</name>
        <dbReference type="ChEBI" id="CHEBI:30616"/>
    </ligand>
</feature>
<evidence type="ECO:0000256" key="11">
    <source>
        <dbReference type="PIRSR" id="PIRSR016496-2"/>
    </source>
</evidence>
<evidence type="ECO:0000313" key="13">
    <source>
        <dbReference type="EMBL" id="KAK8736850.1"/>
    </source>
</evidence>
<evidence type="ECO:0000313" key="14">
    <source>
        <dbReference type="Proteomes" id="UP001445076"/>
    </source>
</evidence>
<dbReference type="Proteomes" id="UP001445076">
    <property type="component" value="Unassembled WGS sequence"/>
</dbReference>
<comment type="similarity">
    <text evidence="1">Belongs to the isopentenyl phosphate kinase family.</text>
</comment>
<keyword evidence="7 10" id="KW-0067">ATP-binding</keyword>
<evidence type="ECO:0000256" key="1">
    <source>
        <dbReference type="ARBA" id="ARBA00010540"/>
    </source>
</evidence>
<keyword evidence="4" id="KW-0808">Transferase</keyword>
<protein>
    <recommendedName>
        <fullName evidence="3">Isopentenyl phosphate kinase</fullName>
        <ecNumber evidence="2">2.7.4.26</ecNumber>
    </recommendedName>
</protein>
<keyword evidence="6" id="KW-0418">Kinase</keyword>
<dbReference type="PANTHER" id="PTHR43654">
    <property type="entry name" value="GLUTAMATE 5-KINASE"/>
    <property type="match status" value="1"/>
</dbReference>
<dbReference type="Gene3D" id="3.40.1160.10">
    <property type="entry name" value="Acetylglutamate kinase-like"/>
    <property type="match status" value="1"/>
</dbReference>
<dbReference type="GO" id="GO:0016114">
    <property type="term" value="P:terpenoid biosynthetic process"/>
    <property type="evidence" value="ECO:0007669"/>
    <property type="project" value="TreeGrafter"/>
</dbReference>
<name>A0AAW0X0Z3_CHEQU</name>
<feature type="non-terminal residue" evidence="13">
    <location>
        <position position="1"/>
    </location>
</feature>
<sequence length="300" mass="31743">GCLKVLLACDYIFLIAVMSAISTVDLLIKLGGSAITEKTQLETFNETAISIAVKMVKMCADKGLKLILVHGAGSFGHQQAKKYNVNGGWVKNNSGSQVKLGFSLTRVSCLKLNAKVVEQLTNEGLPAVGISPCGKWTTKNDEVIQSGVAAVYDLLKAGFIPVLHGDCVLDTIKGSTILSGDTVIKTLCKDLPVKKVVFLTDVAGIFDKPPHRPDAKLLSNIIVDKNGKIAQKIATDALSCDVTGGIELKLSSAINIVVQNKGTIPVFVCKVGSEAAEKICLEKQPSLHDGGTVITLSQDN</sequence>
<comment type="caution">
    <text evidence="13">The sequence shown here is derived from an EMBL/GenBank/DDBJ whole genome shotgun (WGS) entry which is preliminary data.</text>
</comment>
<dbReference type="InterPro" id="IPR024192">
    <property type="entry name" value="Fosfomycin_R_FomA-type"/>
</dbReference>
<evidence type="ECO:0000256" key="2">
    <source>
        <dbReference type="ARBA" id="ARBA00012908"/>
    </source>
</evidence>
<dbReference type="SUPFAM" id="SSF53633">
    <property type="entry name" value="Carbamate kinase-like"/>
    <property type="match status" value="1"/>
</dbReference>
<dbReference type="NCBIfam" id="NF040647">
    <property type="entry name" value="IPPK_Arch"/>
    <property type="match status" value="1"/>
</dbReference>
<feature type="binding site" evidence="10">
    <location>
        <position position="249"/>
    </location>
    <ligand>
        <name>ATP</name>
        <dbReference type="ChEBI" id="CHEBI:30616"/>
    </ligand>
</feature>
<feature type="binding site" evidence="10">
    <location>
        <begin position="29"/>
        <end position="33"/>
    </location>
    <ligand>
        <name>ATP</name>
        <dbReference type="ChEBI" id="CHEBI:30616"/>
    </ligand>
</feature>
<evidence type="ECO:0000256" key="3">
    <source>
        <dbReference type="ARBA" id="ARBA00017267"/>
    </source>
</evidence>
<dbReference type="PANTHER" id="PTHR43654:SF1">
    <property type="entry name" value="ISOPENTENYL PHOSPHATE KINASE"/>
    <property type="match status" value="1"/>
</dbReference>
<feature type="binding site" evidence="10">
    <location>
        <position position="201"/>
    </location>
    <ligand>
        <name>ATP</name>
        <dbReference type="ChEBI" id="CHEBI:30616"/>
    </ligand>
</feature>
<evidence type="ECO:0000259" key="12">
    <source>
        <dbReference type="Pfam" id="PF00696"/>
    </source>
</evidence>
<accession>A0AAW0X0Z3</accession>
<comment type="catalytic activity">
    <reaction evidence="9">
        <text>isopentenyl phosphate + ATP = isopentenyl diphosphate + ADP</text>
        <dbReference type="Rhea" id="RHEA:33963"/>
        <dbReference type="ChEBI" id="CHEBI:30616"/>
        <dbReference type="ChEBI" id="CHEBI:65078"/>
        <dbReference type="ChEBI" id="CHEBI:128769"/>
        <dbReference type="ChEBI" id="CHEBI:456216"/>
        <dbReference type="EC" id="2.7.4.26"/>
    </reaction>
</comment>
<feature type="domain" description="Aspartate/glutamate/uridylate kinase" evidence="12">
    <location>
        <begin position="27"/>
        <end position="269"/>
    </location>
</feature>
<reference evidence="13 14" key="1">
    <citation type="journal article" date="2024" name="BMC Genomics">
        <title>Genome assembly of redclaw crayfish (Cherax quadricarinatus) provides insights into its immune adaptation and hypoxia tolerance.</title>
        <authorList>
            <person name="Liu Z."/>
            <person name="Zheng J."/>
            <person name="Li H."/>
            <person name="Fang K."/>
            <person name="Wang S."/>
            <person name="He J."/>
            <person name="Zhou D."/>
            <person name="Weng S."/>
            <person name="Chi M."/>
            <person name="Gu Z."/>
            <person name="He J."/>
            <person name="Li F."/>
            <person name="Wang M."/>
        </authorList>
    </citation>
    <scope>NUCLEOTIDE SEQUENCE [LARGE SCALE GENOMIC DNA]</scope>
    <source>
        <strain evidence="13">ZL_2023a</strain>
    </source>
</reference>
<gene>
    <name evidence="13" type="ORF">OTU49_004679</name>
</gene>
<dbReference type="GO" id="GO:0005829">
    <property type="term" value="C:cytosol"/>
    <property type="evidence" value="ECO:0007669"/>
    <property type="project" value="TreeGrafter"/>
</dbReference>
<proteinExistence type="inferred from homology"/>
<dbReference type="InterPro" id="IPR001048">
    <property type="entry name" value="Asp/Glu/Uridylate_kinase"/>
</dbReference>
<dbReference type="GO" id="GO:0016301">
    <property type="term" value="F:kinase activity"/>
    <property type="evidence" value="ECO:0007669"/>
    <property type="project" value="UniProtKB-KW"/>
</dbReference>
<feature type="binding site" evidence="10">
    <location>
        <position position="180"/>
    </location>
    <ligand>
        <name>substrate</name>
    </ligand>
</feature>
<evidence type="ECO:0000256" key="8">
    <source>
        <dbReference type="ARBA" id="ARBA00023229"/>
    </source>
</evidence>
<dbReference type="GO" id="GO:0005524">
    <property type="term" value="F:ATP binding"/>
    <property type="evidence" value="ECO:0007669"/>
    <property type="project" value="UniProtKB-KW"/>
</dbReference>
<dbReference type="Pfam" id="PF00696">
    <property type="entry name" value="AA_kinase"/>
    <property type="match status" value="1"/>
</dbReference>
<feature type="binding site" evidence="10">
    <location>
        <position position="245"/>
    </location>
    <ligand>
        <name>ATP</name>
        <dbReference type="ChEBI" id="CHEBI:30616"/>
    </ligand>
</feature>
<dbReference type="InterPro" id="IPR036393">
    <property type="entry name" value="AceGlu_kinase-like_sf"/>
</dbReference>
<feature type="binding site" evidence="10">
    <location>
        <position position="72"/>
    </location>
    <ligand>
        <name>substrate</name>
    </ligand>
</feature>
<dbReference type="PIRSF" id="PIRSF016496">
    <property type="entry name" value="Kin_FomA"/>
    <property type="match status" value="1"/>
</dbReference>
<dbReference type="CDD" id="cd04241">
    <property type="entry name" value="AAK_FomA-like"/>
    <property type="match status" value="1"/>
</dbReference>
<evidence type="ECO:0000256" key="10">
    <source>
        <dbReference type="PIRSR" id="PIRSR016496-1"/>
    </source>
</evidence>
<keyword evidence="5 10" id="KW-0547">Nucleotide-binding</keyword>
<evidence type="ECO:0000256" key="4">
    <source>
        <dbReference type="ARBA" id="ARBA00022679"/>
    </source>
</evidence>
<dbReference type="EC" id="2.7.4.26" evidence="2"/>
<evidence type="ECO:0000256" key="9">
    <source>
        <dbReference type="ARBA" id="ARBA00049063"/>
    </source>
</evidence>
<organism evidence="13 14">
    <name type="scientific">Cherax quadricarinatus</name>
    <name type="common">Australian red claw crayfish</name>
    <dbReference type="NCBI Taxonomy" id="27406"/>
    <lineage>
        <taxon>Eukaryota</taxon>
        <taxon>Metazoa</taxon>
        <taxon>Ecdysozoa</taxon>
        <taxon>Arthropoda</taxon>
        <taxon>Crustacea</taxon>
        <taxon>Multicrustacea</taxon>
        <taxon>Malacostraca</taxon>
        <taxon>Eumalacostraca</taxon>
        <taxon>Eucarida</taxon>
        <taxon>Decapoda</taxon>
        <taxon>Pleocyemata</taxon>
        <taxon>Astacidea</taxon>
        <taxon>Parastacoidea</taxon>
        <taxon>Parastacidae</taxon>
        <taxon>Cherax</taxon>
    </lineage>
</organism>
<dbReference type="GO" id="GO:0102043">
    <property type="term" value="F:isopentenyl phosphate kinase activity"/>
    <property type="evidence" value="ECO:0007669"/>
    <property type="project" value="UniProtKB-EC"/>
</dbReference>
<dbReference type="AlphaFoldDB" id="A0AAW0X0Z3"/>
<evidence type="ECO:0000256" key="5">
    <source>
        <dbReference type="ARBA" id="ARBA00022741"/>
    </source>
</evidence>
<dbReference type="EMBL" id="JARKIK010000043">
    <property type="protein sequence ID" value="KAK8736850.1"/>
    <property type="molecule type" value="Genomic_DNA"/>
</dbReference>
<feature type="site" description="Transition state stabilizer" evidence="11">
    <location>
        <position position="38"/>
    </location>
</feature>
<feature type="binding site" evidence="10">
    <location>
        <position position="77"/>
    </location>
    <ligand>
        <name>substrate</name>
    </ligand>
</feature>